<organism evidence="2 3">
    <name type="scientific">Adineta steineri</name>
    <dbReference type="NCBI Taxonomy" id="433720"/>
    <lineage>
        <taxon>Eukaryota</taxon>
        <taxon>Metazoa</taxon>
        <taxon>Spiralia</taxon>
        <taxon>Gnathifera</taxon>
        <taxon>Rotifera</taxon>
        <taxon>Eurotatoria</taxon>
        <taxon>Bdelloidea</taxon>
        <taxon>Adinetida</taxon>
        <taxon>Adinetidae</taxon>
        <taxon>Adineta</taxon>
    </lineage>
</organism>
<evidence type="ECO:0000313" key="3">
    <source>
        <dbReference type="Proteomes" id="UP000663832"/>
    </source>
</evidence>
<dbReference type="OrthoDB" id="10372701at2759"/>
<evidence type="ECO:0000313" key="1">
    <source>
        <dbReference type="EMBL" id="CAF0975923.1"/>
    </source>
</evidence>
<dbReference type="EMBL" id="CAJNOI010000062">
    <property type="protein sequence ID" value="CAF0975923.1"/>
    <property type="molecule type" value="Genomic_DNA"/>
</dbReference>
<dbReference type="AlphaFoldDB" id="A0A814NXM1"/>
<comment type="caution">
    <text evidence="2">The sequence shown here is derived from an EMBL/GenBank/DDBJ whole genome shotgun (WGS) entry which is preliminary data.</text>
</comment>
<keyword evidence="3" id="KW-1185">Reference proteome</keyword>
<proteinExistence type="predicted"/>
<protein>
    <submittedName>
        <fullName evidence="2">Uncharacterized protein</fullName>
    </submittedName>
</protein>
<sequence>MPSHSPRIITYIYYRKRRYRCSRLNPRTAGSVNQIRCIIPAALGIQALSSHDIIKIKDDQNVYVDLNDNYLRDEKPWETPTDTKIIELEIESTDQEQSNTEPIFVPSIQSASESENHDQMEISTTNEEQDTSSILSKADVKHTDLRDPVTTIDITGDIFGSSLNCDDLVTLIFMAPLLGEPLKFIHDVAPQQRLQYPEEENLGGIQTIKNGDDKKNSRPPTLQVCGIKLILIKKKILPSDLFQVPIEYVKVIEAGGQVDLISAIVSQGNNQDQVPDFYLAPFRGFWPFGKQNRPSSDTPFSDPMVQRITCEQINPVQTAEGEISYQIK</sequence>
<evidence type="ECO:0000313" key="2">
    <source>
        <dbReference type="EMBL" id="CAF1097208.1"/>
    </source>
</evidence>
<reference evidence="2" key="1">
    <citation type="submission" date="2021-02" db="EMBL/GenBank/DDBJ databases">
        <authorList>
            <person name="Nowell W R."/>
        </authorList>
    </citation>
    <scope>NUCLEOTIDE SEQUENCE</scope>
</reference>
<dbReference type="EMBL" id="CAJNOM010000125">
    <property type="protein sequence ID" value="CAF1097208.1"/>
    <property type="molecule type" value="Genomic_DNA"/>
</dbReference>
<dbReference type="Proteomes" id="UP000663877">
    <property type="component" value="Unassembled WGS sequence"/>
</dbReference>
<name>A0A814NXM1_9BILA</name>
<dbReference type="Proteomes" id="UP000663832">
    <property type="component" value="Unassembled WGS sequence"/>
</dbReference>
<accession>A0A814NXM1</accession>
<gene>
    <name evidence="1" type="ORF">BJG266_LOCUS14596</name>
    <name evidence="2" type="ORF">QVE165_LOCUS20093</name>
</gene>